<feature type="compositionally biased region" description="Basic and acidic residues" evidence="1">
    <location>
        <begin position="194"/>
        <end position="208"/>
    </location>
</feature>
<feature type="region of interest" description="Disordered" evidence="1">
    <location>
        <begin position="170"/>
        <end position="240"/>
    </location>
</feature>
<evidence type="ECO:0000313" key="4">
    <source>
        <dbReference type="Proteomes" id="UP000310066"/>
    </source>
</evidence>
<evidence type="ECO:0000313" key="2">
    <source>
        <dbReference type="EMBL" id="KAK0962660.1"/>
    </source>
</evidence>
<reference evidence="3 4" key="1">
    <citation type="submission" date="2017-03" db="EMBL/GenBank/DDBJ databases">
        <title>Genomes of endolithic fungi from Antarctica.</title>
        <authorList>
            <person name="Coleine C."/>
            <person name="Masonjones S."/>
            <person name="Stajich J.E."/>
        </authorList>
    </citation>
    <scope>NUCLEOTIDE SEQUENCE [LARGE SCALE GENOMIC DNA]</scope>
    <source>
        <strain evidence="3 4">CCFEE 5311</strain>
    </source>
</reference>
<reference evidence="2" key="2">
    <citation type="submission" date="2023-06" db="EMBL/GenBank/DDBJ databases">
        <title>Black Yeasts Isolated from many extreme environments.</title>
        <authorList>
            <person name="Coleine C."/>
            <person name="Stajich J.E."/>
            <person name="Selbmann L."/>
        </authorList>
    </citation>
    <scope>NUCLEOTIDE SEQUENCE</scope>
    <source>
        <strain evidence="2">CCFEE 5200</strain>
    </source>
</reference>
<keyword evidence="5" id="KW-1185">Reference proteome</keyword>
<name>A0A4U0UN45_9PEZI</name>
<proteinExistence type="predicted"/>
<protein>
    <submittedName>
        <fullName evidence="3">Uncharacterized protein</fullName>
    </submittedName>
</protein>
<dbReference type="OrthoDB" id="3934090at2759"/>
<organism evidence="3 4">
    <name type="scientific">Friedmanniomyces endolithicus</name>
    <dbReference type="NCBI Taxonomy" id="329885"/>
    <lineage>
        <taxon>Eukaryota</taxon>
        <taxon>Fungi</taxon>
        <taxon>Dikarya</taxon>
        <taxon>Ascomycota</taxon>
        <taxon>Pezizomycotina</taxon>
        <taxon>Dothideomycetes</taxon>
        <taxon>Dothideomycetidae</taxon>
        <taxon>Mycosphaerellales</taxon>
        <taxon>Teratosphaeriaceae</taxon>
        <taxon>Friedmanniomyces</taxon>
    </lineage>
</organism>
<evidence type="ECO:0000313" key="5">
    <source>
        <dbReference type="Proteomes" id="UP001175353"/>
    </source>
</evidence>
<accession>A0A4U0UN45</accession>
<comment type="caution">
    <text evidence="3">The sequence shown here is derived from an EMBL/GenBank/DDBJ whole genome shotgun (WGS) entry which is preliminary data.</text>
</comment>
<sequence>MADTDHDAGDTGRCRSYMPMTPPPNMKRAASKEFEIPTTKKHRASSVAFDHSSQLLHVRASGEQVHPALLFTEDDELVQGVRQRDAMTAVDDEDAISTPDADEYGYLNDESDASVYEDAAAELPRDAEGQEIFHARRGDGDTSLEEDEDDLFGKFFGKSKALVKVEEAADEDSDLEIIDSQPHQPNTTDKTKHRATDHYSHHDPKEHVPGCTHTTRSASTPPPPSSFPAPKTAFVKKRPEQSDLVKDVRRSLTQQRKLHDKAKQFQPRLPLGSHRYWICVLHTGRRVSTINSEKHFTWLKGNRLSTIATIWHHHATATLSEDFALLLGHELVDFKDTCEDLDYFGDQFVCLRAVAGKDLQAKGKELGEGCPPEVIEIDLE</sequence>
<dbReference type="Proteomes" id="UP001175353">
    <property type="component" value="Unassembled WGS sequence"/>
</dbReference>
<feature type="compositionally biased region" description="Basic and acidic residues" evidence="1">
    <location>
        <begin position="1"/>
        <end position="13"/>
    </location>
</feature>
<dbReference type="EMBL" id="JAUJLE010000290">
    <property type="protein sequence ID" value="KAK0962660.1"/>
    <property type="molecule type" value="Genomic_DNA"/>
</dbReference>
<dbReference type="EMBL" id="NAJP01000053">
    <property type="protein sequence ID" value="TKA37248.1"/>
    <property type="molecule type" value="Genomic_DNA"/>
</dbReference>
<evidence type="ECO:0000313" key="3">
    <source>
        <dbReference type="EMBL" id="TKA37248.1"/>
    </source>
</evidence>
<dbReference type="Proteomes" id="UP000310066">
    <property type="component" value="Unassembled WGS sequence"/>
</dbReference>
<dbReference type="STRING" id="329885.A0A4U0UN45"/>
<gene>
    <name evidence="3" type="ORF">B0A54_11233</name>
    <name evidence="2" type="ORF">LTR91_019353</name>
</gene>
<dbReference type="AlphaFoldDB" id="A0A4U0UN45"/>
<evidence type="ECO:0000256" key="1">
    <source>
        <dbReference type="SAM" id="MobiDB-lite"/>
    </source>
</evidence>
<feature type="region of interest" description="Disordered" evidence="1">
    <location>
        <begin position="1"/>
        <end position="27"/>
    </location>
</feature>